<sequence length="340" mass="40200">MAMSALISVVVPVYNAEKYLDKCIQSIINQKYSNLEIILVDDGSKDNSLELCKKYAESDKRIKVIHKENEGVSTARNSGIEVASGDFIAFIDSDDYIDENMYFNMMQKASEYDCDLVMCDCYKVNSDKKEVFTHDIRSGFYNKEQLYSEYFDKLLMIDSINYPPTITNVVMLIKTDIIEANKLKYKEVIKFSEDLLFGSQVMYYANSFYYLKGECYYNYINNPTSATNTYYEKKWDNFISLYKEIKAFFEERKDFDFSKQIYYCILFFIYNSVGNIYASNKKLSYKKKDILKILNNKEVREMFDHIDIKILNISKKQQLITYCYKYKIFIPALILYMSRK</sequence>
<dbReference type="SUPFAM" id="SSF53448">
    <property type="entry name" value="Nucleotide-diphospho-sugar transferases"/>
    <property type="match status" value="1"/>
</dbReference>
<dbReference type="RefSeq" id="WP_079764734.1">
    <property type="nucleotide sequence ID" value="NZ_JANKBY010000130.1"/>
</dbReference>
<dbReference type="AlphaFoldDB" id="A0A9X2MB19"/>
<evidence type="ECO:0000259" key="3">
    <source>
        <dbReference type="Pfam" id="PF00535"/>
    </source>
</evidence>
<proteinExistence type="predicted"/>
<dbReference type="PANTHER" id="PTHR22916">
    <property type="entry name" value="GLYCOSYLTRANSFERASE"/>
    <property type="match status" value="1"/>
</dbReference>
<keyword evidence="2 4" id="KW-0808">Transferase</keyword>
<dbReference type="InterPro" id="IPR029044">
    <property type="entry name" value="Nucleotide-diphossugar_trans"/>
</dbReference>
<dbReference type="Gene3D" id="3.90.550.10">
    <property type="entry name" value="Spore Coat Polysaccharide Biosynthesis Protein SpsA, Chain A"/>
    <property type="match status" value="1"/>
</dbReference>
<protein>
    <submittedName>
        <fullName evidence="4">Glycosyltransferase</fullName>
        <ecNumber evidence="4">2.4.-.-</ecNumber>
    </submittedName>
</protein>
<evidence type="ECO:0000313" key="4">
    <source>
        <dbReference type="EMBL" id="MCR1823325.1"/>
    </source>
</evidence>
<dbReference type="EC" id="2.4.-.-" evidence="4"/>
<dbReference type="InterPro" id="IPR001173">
    <property type="entry name" value="Glyco_trans_2-like"/>
</dbReference>
<dbReference type="Proteomes" id="UP001140817">
    <property type="component" value="Unassembled WGS sequence"/>
</dbReference>
<evidence type="ECO:0000256" key="1">
    <source>
        <dbReference type="ARBA" id="ARBA00022676"/>
    </source>
</evidence>
<accession>A0A9X2MB19</accession>
<evidence type="ECO:0000313" key="5">
    <source>
        <dbReference type="Proteomes" id="UP001140817"/>
    </source>
</evidence>
<dbReference type="EMBL" id="JANKBY010000130">
    <property type="protein sequence ID" value="MCR1823325.1"/>
    <property type="molecule type" value="Genomic_DNA"/>
</dbReference>
<evidence type="ECO:0000256" key="2">
    <source>
        <dbReference type="ARBA" id="ARBA00022679"/>
    </source>
</evidence>
<dbReference type="GO" id="GO:0016757">
    <property type="term" value="F:glycosyltransferase activity"/>
    <property type="evidence" value="ECO:0007669"/>
    <property type="project" value="UniProtKB-KW"/>
</dbReference>
<keyword evidence="5" id="KW-1185">Reference proteome</keyword>
<keyword evidence="1 4" id="KW-0328">Glycosyltransferase</keyword>
<dbReference type="PANTHER" id="PTHR22916:SF51">
    <property type="entry name" value="GLYCOSYLTRANSFERASE EPSH-RELATED"/>
    <property type="match status" value="1"/>
</dbReference>
<organism evidence="4 5">
    <name type="scientific">Terrisporobacter muris</name>
    <dbReference type="NCBI Taxonomy" id="2963284"/>
    <lineage>
        <taxon>Bacteria</taxon>
        <taxon>Bacillati</taxon>
        <taxon>Bacillota</taxon>
        <taxon>Clostridia</taxon>
        <taxon>Peptostreptococcales</taxon>
        <taxon>Peptostreptococcaceae</taxon>
        <taxon>Terrisporobacter</taxon>
    </lineage>
</organism>
<feature type="domain" description="Glycosyltransferase 2-like" evidence="3">
    <location>
        <begin position="8"/>
        <end position="151"/>
    </location>
</feature>
<comment type="caution">
    <text evidence="4">The sequence shown here is derived from an EMBL/GenBank/DDBJ whole genome shotgun (WGS) entry which is preliminary data.</text>
</comment>
<reference evidence="4" key="1">
    <citation type="submission" date="2022-07" db="EMBL/GenBank/DDBJ databases">
        <title>Enhanced cultured diversity of the mouse gut microbiota enables custom-made synthetic communities.</title>
        <authorList>
            <person name="Afrizal A."/>
        </authorList>
    </citation>
    <scope>NUCLEOTIDE SEQUENCE</scope>
    <source>
        <strain evidence="4">DSM 29186</strain>
    </source>
</reference>
<dbReference type="Pfam" id="PF00535">
    <property type="entry name" value="Glycos_transf_2"/>
    <property type="match status" value="1"/>
</dbReference>
<gene>
    <name evidence="4" type="ORF">NSA58_11045</name>
</gene>
<name>A0A9X2MB19_9FIRM</name>